<dbReference type="InterPro" id="IPR002013">
    <property type="entry name" value="SAC_dom"/>
</dbReference>
<evidence type="ECO:0000313" key="6">
    <source>
        <dbReference type="EMBL" id="OCF37126.1"/>
    </source>
</evidence>
<reference evidence="6 7" key="1">
    <citation type="submission" date="2013-07" db="EMBL/GenBank/DDBJ databases">
        <title>The Genome Sequence of Cryptococcus heveanensis BCC8398.</title>
        <authorList>
            <consortium name="The Broad Institute Genome Sequencing Platform"/>
            <person name="Cuomo C."/>
            <person name="Litvintseva A."/>
            <person name="Chen Y."/>
            <person name="Heitman J."/>
            <person name="Sun S."/>
            <person name="Springer D."/>
            <person name="Dromer F."/>
            <person name="Young S.K."/>
            <person name="Zeng Q."/>
            <person name="Gargeya S."/>
            <person name="Fitzgerald M."/>
            <person name="Abouelleil A."/>
            <person name="Alvarado L."/>
            <person name="Berlin A.M."/>
            <person name="Chapman S.B."/>
            <person name="Dewar J."/>
            <person name="Goldberg J."/>
            <person name="Griggs A."/>
            <person name="Gujja S."/>
            <person name="Hansen M."/>
            <person name="Howarth C."/>
            <person name="Imamovic A."/>
            <person name="Larimer J."/>
            <person name="McCowan C."/>
            <person name="Murphy C."/>
            <person name="Pearson M."/>
            <person name="Priest M."/>
            <person name="Roberts A."/>
            <person name="Saif S."/>
            <person name="Shea T."/>
            <person name="Sykes S."/>
            <person name="Wortman J."/>
            <person name="Nusbaum C."/>
            <person name="Birren B."/>
        </authorList>
    </citation>
    <scope>NUCLEOTIDE SEQUENCE [LARGE SCALE GENOMIC DNA]</scope>
    <source>
        <strain evidence="6 7">BCC8398</strain>
    </source>
</reference>
<gene>
    <name evidence="6" type="ORF">I316_01032</name>
</gene>
<reference evidence="7" key="2">
    <citation type="submission" date="2013-12" db="EMBL/GenBank/DDBJ databases">
        <title>Evolution of pathogenesis and genome organization in the Tremellales.</title>
        <authorList>
            <person name="Cuomo C."/>
            <person name="Litvintseva A."/>
            <person name="Heitman J."/>
            <person name="Chen Y."/>
            <person name="Sun S."/>
            <person name="Springer D."/>
            <person name="Dromer F."/>
            <person name="Young S."/>
            <person name="Zeng Q."/>
            <person name="Chapman S."/>
            <person name="Gujja S."/>
            <person name="Saif S."/>
            <person name="Birren B."/>
        </authorList>
    </citation>
    <scope>NUCLEOTIDE SEQUENCE [LARGE SCALE GENOMIC DNA]</scope>
    <source>
        <strain evidence="7">BCC8398</strain>
    </source>
</reference>
<feature type="compositionally biased region" description="Polar residues" evidence="4">
    <location>
        <begin position="848"/>
        <end position="857"/>
    </location>
</feature>
<dbReference type="Pfam" id="PF02383">
    <property type="entry name" value="Syja_N"/>
    <property type="match status" value="1"/>
</dbReference>
<dbReference type="STRING" id="1296120.A0A1B9H1H3"/>
<evidence type="ECO:0000313" key="7">
    <source>
        <dbReference type="Proteomes" id="UP000092666"/>
    </source>
</evidence>
<organism evidence="6 7">
    <name type="scientific">Kwoniella heveanensis BCC8398</name>
    <dbReference type="NCBI Taxonomy" id="1296120"/>
    <lineage>
        <taxon>Eukaryota</taxon>
        <taxon>Fungi</taxon>
        <taxon>Dikarya</taxon>
        <taxon>Basidiomycota</taxon>
        <taxon>Agaricomycotina</taxon>
        <taxon>Tremellomycetes</taxon>
        <taxon>Tremellales</taxon>
        <taxon>Cryptococcaceae</taxon>
        <taxon>Kwoniella</taxon>
    </lineage>
</organism>
<dbReference type="InterPro" id="IPR043573">
    <property type="entry name" value="Fig4-like"/>
</dbReference>
<feature type="region of interest" description="Disordered" evidence="4">
    <location>
        <begin position="673"/>
        <end position="755"/>
    </location>
</feature>
<comment type="subcellular location">
    <subcellularLocation>
        <location evidence="1">Endomembrane system</location>
    </subcellularLocation>
</comment>
<keyword evidence="7" id="KW-1185">Reference proteome</keyword>
<name>A0A1B9H1H3_9TREE</name>
<proteinExistence type="predicted"/>
<feature type="compositionally biased region" description="Gly residues" evidence="4">
    <location>
        <begin position="818"/>
        <end position="835"/>
    </location>
</feature>
<dbReference type="GO" id="GO:0046856">
    <property type="term" value="P:phosphatidylinositol dephosphorylation"/>
    <property type="evidence" value="ECO:0007669"/>
    <property type="project" value="InterPro"/>
</dbReference>
<evidence type="ECO:0000259" key="5">
    <source>
        <dbReference type="PROSITE" id="PS50275"/>
    </source>
</evidence>
<feature type="region of interest" description="Disordered" evidence="4">
    <location>
        <begin position="1"/>
        <end position="25"/>
    </location>
</feature>
<dbReference type="GO" id="GO:0043813">
    <property type="term" value="F:phosphatidylinositol-3,5-bisphosphate 5-phosphatase activity"/>
    <property type="evidence" value="ECO:0007669"/>
    <property type="project" value="InterPro"/>
</dbReference>
<protein>
    <submittedName>
        <fullName evidence="6">Polyphosphoinositide phosphatase</fullName>
    </submittedName>
</protein>
<dbReference type="AlphaFoldDB" id="A0A1B9H1H3"/>
<evidence type="ECO:0000256" key="3">
    <source>
        <dbReference type="ARBA" id="ARBA00023136"/>
    </source>
</evidence>
<feature type="compositionally biased region" description="Low complexity" evidence="4">
    <location>
        <begin position="688"/>
        <end position="699"/>
    </location>
</feature>
<feature type="compositionally biased region" description="Basic and acidic residues" evidence="4">
    <location>
        <begin position="7"/>
        <end position="19"/>
    </location>
</feature>
<feature type="domain" description="SAC" evidence="5">
    <location>
        <begin position="166"/>
        <end position="543"/>
    </location>
</feature>
<feature type="region of interest" description="Disordered" evidence="4">
    <location>
        <begin position="816"/>
        <end position="858"/>
    </location>
</feature>
<dbReference type="OrthoDB" id="405996at2759"/>
<accession>A0A1B9H1H3</accession>
<feature type="compositionally biased region" description="Low complexity" evidence="4">
    <location>
        <begin position="737"/>
        <end position="747"/>
    </location>
</feature>
<dbReference type="PANTHER" id="PTHR45738:SF5">
    <property type="entry name" value="POLYPHOSPHOINOSITIDE PHOSPHATASE"/>
    <property type="match status" value="1"/>
</dbReference>
<dbReference type="EMBL" id="KI669493">
    <property type="protein sequence ID" value="OCF37126.1"/>
    <property type="molecule type" value="Genomic_DNA"/>
</dbReference>
<dbReference type="Proteomes" id="UP000092666">
    <property type="component" value="Unassembled WGS sequence"/>
</dbReference>
<sequence length="910" mass="101127">MSANAEGDAHGHHIEGHEPENEDDPNALNSLSKFTLFETKSRFYITASTADTHRVLKIDRTDPTILNVVEDSTVYDSAELDLLLRMVQDGNKSQGGLEKVLEFHGIVGFVKFTAGWYLILITKRSVVGLLGGHYIYHCDETTVSLLITIASKSERTAQETKMLHTFQHVDLSKNFYFSYSYDITNSLQTNLTVSPENRRWNTRFMWNHHLLEPAFNLEEPKGRSRWVLPLIYGFMDQAKINVFTRTVYLTLIARRSRHFAGTRFLTRGANEHGHVANEVETEQIVSEPLSTPFGRRNRADPSHPVSDFGAGYGAYTSFVQYRGSIPVMWHQESNQMTPRPPIEITIKDPFYTPAAKHFDDLLGRYGAPIFILNLIKCRETVPRESKLLWEYGQCVEYLNQFLPGGKKLRYIAWDMSQAAKSGHQDVMGVLEDICEESIQATNFFHGGPSRNEVGIELTVCSNRTGPHRDRPLLQHGVLRVNCVDCLDRTNAAQFAIAKRAFGHQLYALGLIGTPHLPFSCDAVDVLTEMYHDHGDTLAWQYTGSALVNRVDTYRRTKAAQWSSHSRDLLENIRRFYNNSMLDADKQAAINLFLGVTPSVPTYSLYRPNYKQWFNPAHLEEPKTDELAPINQVYREYYKPHILSQFGRLYAFTMNSTTRFHAKPKNEMLASPFESRVPTELSSPTMHQSSSRRTARRWAAPIAVPGSPSLKQSEPAASAVAGSSHADPKAQINAQSQHSTPHPHASSGPPHPLQTLVASLLDPPDIDQRINEYAWYTTYHSSGDLESQTLAEEKDLQLYLRVAKLSEGEDVERQLSVLGAGGGGGGGSGAGGGVGPRGVPRSRPMIAGPTNTTSQVSSMGAGGILGAGVGGGDTRNAAGSGEMMLRVDAGEDIDIGKVNLSFYDTWLKGAV</sequence>
<evidence type="ECO:0000256" key="1">
    <source>
        <dbReference type="ARBA" id="ARBA00004308"/>
    </source>
</evidence>
<evidence type="ECO:0000256" key="4">
    <source>
        <dbReference type="SAM" id="MobiDB-lite"/>
    </source>
</evidence>
<evidence type="ECO:0000256" key="2">
    <source>
        <dbReference type="ARBA" id="ARBA00022801"/>
    </source>
</evidence>
<keyword evidence="3" id="KW-0472">Membrane</keyword>
<dbReference type="PANTHER" id="PTHR45738">
    <property type="entry name" value="POLYPHOSPHOINOSITIDE PHOSPHATASE"/>
    <property type="match status" value="1"/>
</dbReference>
<dbReference type="PROSITE" id="PS50275">
    <property type="entry name" value="SAC"/>
    <property type="match status" value="1"/>
</dbReference>
<dbReference type="GO" id="GO:0012505">
    <property type="term" value="C:endomembrane system"/>
    <property type="evidence" value="ECO:0007669"/>
    <property type="project" value="UniProtKB-SubCell"/>
</dbReference>
<keyword evidence="2" id="KW-0378">Hydrolase</keyword>